<keyword evidence="2" id="KW-1185">Reference proteome</keyword>
<proteinExistence type="predicted"/>
<name>K9DGN3_9FIRM</name>
<evidence type="ECO:0000313" key="1">
    <source>
        <dbReference type="EMBL" id="EKU78027.1"/>
    </source>
</evidence>
<reference evidence="1 2" key="1">
    <citation type="submission" date="2012-09" db="EMBL/GenBank/DDBJ databases">
        <title>The Genome Sequence of Veillonella ratti ACS-216-V-COL6B.</title>
        <authorList>
            <consortium name="The Broad Institute Genome Sequencing Platform"/>
            <person name="Earl A."/>
            <person name="Ward D."/>
            <person name="Feldgarden M."/>
            <person name="Gevers D."/>
            <person name="Saerens B."/>
            <person name="Vaneechoutte M."/>
            <person name="Walker B."/>
            <person name="Young S.K."/>
            <person name="Zeng Q."/>
            <person name="Gargeya S."/>
            <person name="Fitzgerald M."/>
            <person name="Haas B."/>
            <person name="Abouelleil A."/>
            <person name="Alvarado L."/>
            <person name="Arachchi H.M."/>
            <person name="Berlin A."/>
            <person name="Chapman S.B."/>
            <person name="Goldberg J."/>
            <person name="Griggs A."/>
            <person name="Gujja S."/>
            <person name="Hansen M."/>
            <person name="Howarth C."/>
            <person name="Imamovic A."/>
            <person name="Larimer J."/>
            <person name="McCowen C."/>
            <person name="Montmayeur A."/>
            <person name="Murphy C."/>
            <person name="Neiman D."/>
            <person name="Pearson M."/>
            <person name="Priest M."/>
            <person name="Roberts A."/>
            <person name="Saif S."/>
            <person name="Shea T."/>
            <person name="Sisk P."/>
            <person name="Sykes S."/>
            <person name="Wortman J."/>
            <person name="Nusbaum C."/>
            <person name="Birren B."/>
        </authorList>
    </citation>
    <scope>NUCLEOTIDE SEQUENCE [LARGE SCALE GENOMIC DNA]</scope>
    <source>
        <strain evidence="1 2">ACS-216-V-Col6b</strain>
    </source>
</reference>
<dbReference type="HOGENOM" id="CLU_3259434_0_0_9"/>
<dbReference type="PATRIC" id="fig|883156.3.peg.1543"/>
<dbReference type="EMBL" id="AHAF01000016">
    <property type="protein sequence ID" value="EKU78027.1"/>
    <property type="molecule type" value="Genomic_DNA"/>
</dbReference>
<comment type="caution">
    <text evidence="1">The sequence shown here is derived from an EMBL/GenBank/DDBJ whole genome shotgun (WGS) entry which is preliminary data.</text>
</comment>
<dbReference type="AlphaFoldDB" id="K9DGN3"/>
<protein>
    <submittedName>
        <fullName evidence="1">Uncharacterized protein</fullName>
    </submittedName>
</protein>
<gene>
    <name evidence="1" type="ORF">HMPREF9282_01585</name>
</gene>
<evidence type="ECO:0000313" key="2">
    <source>
        <dbReference type="Proteomes" id="UP000009891"/>
    </source>
</evidence>
<sequence>MIHLLREECEELGLTDLHVSSKAVLTGRLPAHLPDGFAGLCR</sequence>
<accession>K9DGN3</accession>
<organism evidence="1 2">
    <name type="scientific">Veillonella seminalis ACS-216-V-Col6b</name>
    <dbReference type="NCBI Taxonomy" id="883156"/>
    <lineage>
        <taxon>Bacteria</taxon>
        <taxon>Bacillati</taxon>
        <taxon>Bacillota</taxon>
        <taxon>Negativicutes</taxon>
        <taxon>Veillonellales</taxon>
        <taxon>Veillonellaceae</taxon>
        <taxon>Veillonella</taxon>
    </lineage>
</organism>
<dbReference type="Proteomes" id="UP000009891">
    <property type="component" value="Unassembled WGS sequence"/>
</dbReference>
<dbReference type="STRING" id="883156.HMPREF9282_01585"/>